<feature type="compositionally biased region" description="Polar residues" evidence="1">
    <location>
        <begin position="340"/>
        <end position="353"/>
    </location>
</feature>
<comment type="caution">
    <text evidence="2">The sequence shown here is derived from an EMBL/GenBank/DDBJ whole genome shotgun (WGS) entry which is preliminary data.</text>
</comment>
<proteinExistence type="predicted"/>
<dbReference type="EMBL" id="CACRXK020008761">
    <property type="protein sequence ID" value="CAB4015552.1"/>
    <property type="molecule type" value="Genomic_DNA"/>
</dbReference>
<dbReference type="PANTHER" id="PTHR37984:SF9">
    <property type="entry name" value="INTEGRASE CATALYTIC DOMAIN-CONTAINING PROTEIN"/>
    <property type="match status" value="1"/>
</dbReference>
<evidence type="ECO:0000256" key="1">
    <source>
        <dbReference type="SAM" id="MobiDB-lite"/>
    </source>
</evidence>
<feature type="region of interest" description="Disordered" evidence="1">
    <location>
        <begin position="180"/>
        <end position="202"/>
    </location>
</feature>
<name>A0A6S7JFG6_PARCT</name>
<accession>A0A6S7JFG6</accession>
<dbReference type="Gene3D" id="2.40.70.10">
    <property type="entry name" value="Acid Proteases"/>
    <property type="match status" value="1"/>
</dbReference>
<sequence>MTDAPSSSSTTPNNATMHRNLTIKPFIKQTDSNNAAVNWQRYKKEIERQFRFFGIKDPETIKDELMIYGGQDLVDIDDALPDLNGTEDDDAYKLLIPGRKMDNHFIPKKNKDFARFQLSELKQQSSERLAEYYAKIRNIAKKCEYADHEDDAIRDHLIRTMLNHKIRSKATIRDQRDYRGDDKCETSQTRRTRHVGNNCSDDSSSDDECFMNHLKTHHTSQDNADKWKTCTIQINGINIVAEPDSGSDTNIMDESQFAHLREQAPELKIKNTKIKLKALKEELPVIGEVNVEMSNATRTVSTTMLIIKGKIDSPPLIGRQTLEALGMLLIDVTGSLKSPNKTVKAVNKQQASDQPRDQNKTELDKIVNRYQQRFTGIGKAMRNGEQIQITVPMKDDATPIAQKPRRVPYQLTEPLKQRLAEFEENDIIEPVPEHEAITWCLPLVVQPKPKNPKDIRACLDLRLANKSMMRTRQVQAPITEDFIREFKGCKVFSKLDLNHEIAKIISGVPRVLNNRDDIMIGGLDWKDHNKNLQAVLQRIEDHNLTLRKEKCEFGKTSMTFHGHMFTTEGLKPSPDKIRAVARVHTTKDTRGASIILENASIPILIYQQLLKPLRASTAIDKKQREIRMDKRTANCILRPQEGNHVCASTDTVLPRARHTRHL</sequence>
<gene>
    <name evidence="2" type="ORF">PACLA_8A030272</name>
</gene>
<protein>
    <submittedName>
        <fullName evidence="2">Uncharacterized protein</fullName>
    </submittedName>
</protein>
<dbReference type="InterPro" id="IPR021109">
    <property type="entry name" value="Peptidase_aspartic_dom_sf"/>
</dbReference>
<reference evidence="2" key="1">
    <citation type="submission" date="2020-04" db="EMBL/GenBank/DDBJ databases">
        <authorList>
            <person name="Alioto T."/>
            <person name="Alioto T."/>
            <person name="Gomez Garrido J."/>
        </authorList>
    </citation>
    <scope>NUCLEOTIDE SEQUENCE</scope>
    <source>
        <strain evidence="2">A484AB</strain>
    </source>
</reference>
<dbReference type="SUPFAM" id="SSF56672">
    <property type="entry name" value="DNA/RNA polymerases"/>
    <property type="match status" value="1"/>
</dbReference>
<dbReference type="InterPro" id="IPR043502">
    <property type="entry name" value="DNA/RNA_pol_sf"/>
</dbReference>
<evidence type="ECO:0000313" key="3">
    <source>
        <dbReference type="Proteomes" id="UP001152795"/>
    </source>
</evidence>
<dbReference type="OrthoDB" id="41323at2759"/>
<dbReference type="PANTHER" id="PTHR37984">
    <property type="entry name" value="PROTEIN CBG26694"/>
    <property type="match status" value="1"/>
</dbReference>
<evidence type="ECO:0000313" key="2">
    <source>
        <dbReference type="EMBL" id="CAB4015552.1"/>
    </source>
</evidence>
<dbReference type="Gene3D" id="3.30.70.270">
    <property type="match status" value="2"/>
</dbReference>
<dbReference type="Gene3D" id="3.10.10.10">
    <property type="entry name" value="HIV Type 1 Reverse Transcriptase, subunit A, domain 1"/>
    <property type="match status" value="1"/>
</dbReference>
<dbReference type="SUPFAM" id="SSF50630">
    <property type="entry name" value="Acid proteases"/>
    <property type="match status" value="1"/>
</dbReference>
<feature type="region of interest" description="Disordered" evidence="1">
    <location>
        <begin position="340"/>
        <end position="360"/>
    </location>
</feature>
<keyword evidence="3" id="KW-1185">Reference proteome</keyword>
<dbReference type="InterPro" id="IPR050951">
    <property type="entry name" value="Retrovirus_Pol_polyprotein"/>
</dbReference>
<dbReference type="InterPro" id="IPR043128">
    <property type="entry name" value="Rev_trsase/Diguanyl_cyclase"/>
</dbReference>
<organism evidence="2 3">
    <name type="scientific">Paramuricea clavata</name>
    <name type="common">Red gorgonian</name>
    <name type="synonym">Violescent sea-whip</name>
    <dbReference type="NCBI Taxonomy" id="317549"/>
    <lineage>
        <taxon>Eukaryota</taxon>
        <taxon>Metazoa</taxon>
        <taxon>Cnidaria</taxon>
        <taxon>Anthozoa</taxon>
        <taxon>Octocorallia</taxon>
        <taxon>Malacalcyonacea</taxon>
        <taxon>Plexauridae</taxon>
        <taxon>Paramuricea</taxon>
    </lineage>
</organism>
<dbReference type="AlphaFoldDB" id="A0A6S7JFG6"/>
<dbReference type="Proteomes" id="UP001152795">
    <property type="component" value="Unassembled WGS sequence"/>
</dbReference>